<evidence type="ECO:0000256" key="1">
    <source>
        <dbReference type="SAM" id="MobiDB-lite"/>
    </source>
</evidence>
<keyword evidence="4" id="KW-1185">Reference proteome</keyword>
<dbReference type="Proteomes" id="UP000324376">
    <property type="component" value="Unassembled WGS sequence"/>
</dbReference>
<name>A0A5S5C715_9FLAO</name>
<gene>
    <name evidence="3" type="ORF">BD809_103285</name>
</gene>
<sequence length="226" mass="25200">MVIFDSMKERRNYLKVWFVGCFILCSLLGYSQMDRGTMGGVVSPLGTSTNASNGLNSASSSLLNSNSSNLNSDKFQSYSRQNEPKKLMGDDQFHKNTHTFTPNYLKREKEENAEGVTDQYFGDYSNSGEFIQLVYRDFGSVDGDVIRVYLDDDVIRGNVYLTGQYTGLIIDLIPGFNKIVIEALNQGTSGPNTAQFQVYDDKGKLITTNQWNLLTGGKATMIIVKN</sequence>
<dbReference type="EMBL" id="VNHU01000003">
    <property type="protein sequence ID" value="TYP75221.1"/>
    <property type="molecule type" value="Genomic_DNA"/>
</dbReference>
<evidence type="ECO:0000313" key="3">
    <source>
        <dbReference type="EMBL" id="TYP75221.1"/>
    </source>
</evidence>
<feature type="transmembrane region" description="Helical" evidence="2">
    <location>
        <begin position="12"/>
        <end position="30"/>
    </location>
</feature>
<keyword evidence="2" id="KW-0812">Transmembrane</keyword>
<comment type="caution">
    <text evidence="3">The sequence shown here is derived from an EMBL/GenBank/DDBJ whole genome shotgun (WGS) entry which is preliminary data.</text>
</comment>
<proteinExistence type="predicted"/>
<evidence type="ECO:0000313" key="4">
    <source>
        <dbReference type="Proteomes" id="UP000324376"/>
    </source>
</evidence>
<reference evidence="3 4" key="1">
    <citation type="submission" date="2019-07" db="EMBL/GenBank/DDBJ databases">
        <title>Genomic Encyclopedia of Archaeal and Bacterial Type Strains, Phase II (KMG-II): from individual species to whole genera.</title>
        <authorList>
            <person name="Goeker M."/>
        </authorList>
    </citation>
    <scope>NUCLEOTIDE SEQUENCE [LARGE SCALE GENOMIC DNA]</scope>
    <source>
        <strain evidence="3 4">DSM 17527</strain>
    </source>
</reference>
<evidence type="ECO:0008006" key="5">
    <source>
        <dbReference type="Google" id="ProtNLM"/>
    </source>
</evidence>
<dbReference type="AlphaFoldDB" id="A0A5S5C715"/>
<keyword evidence="2" id="KW-1133">Transmembrane helix</keyword>
<feature type="region of interest" description="Disordered" evidence="1">
    <location>
        <begin position="56"/>
        <end position="76"/>
    </location>
</feature>
<feature type="compositionally biased region" description="Low complexity" evidence="1">
    <location>
        <begin position="56"/>
        <end position="72"/>
    </location>
</feature>
<protein>
    <recommendedName>
        <fullName evidence="5">Secreted protein</fullName>
    </recommendedName>
</protein>
<keyword evidence="2" id="KW-0472">Membrane</keyword>
<evidence type="ECO:0000256" key="2">
    <source>
        <dbReference type="SAM" id="Phobius"/>
    </source>
</evidence>
<organism evidence="3 4">
    <name type="scientific">Aquimarina intermedia</name>
    <dbReference type="NCBI Taxonomy" id="350814"/>
    <lineage>
        <taxon>Bacteria</taxon>
        <taxon>Pseudomonadati</taxon>
        <taxon>Bacteroidota</taxon>
        <taxon>Flavobacteriia</taxon>
        <taxon>Flavobacteriales</taxon>
        <taxon>Flavobacteriaceae</taxon>
        <taxon>Aquimarina</taxon>
    </lineage>
</organism>
<accession>A0A5S5C715</accession>